<dbReference type="InterPro" id="IPR004776">
    <property type="entry name" value="Mem_transp_PIN-like"/>
</dbReference>
<evidence type="ECO:0000313" key="9">
    <source>
        <dbReference type="Proteomes" id="UP001165524"/>
    </source>
</evidence>
<evidence type="ECO:0000256" key="2">
    <source>
        <dbReference type="ARBA" id="ARBA00022448"/>
    </source>
</evidence>
<evidence type="ECO:0000256" key="7">
    <source>
        <dbReference type="SAM" id="Phobius"/>
    </source>
</evidence>
<dbReference type="PANTHER" id="PTHR36838:SF1">
    <property type="entry name" value="SLR1864 PROTEIN"/>
    <property type="match status" value="1"/>
</dbReference>
<evidence type="ECO:0000256" key="4">
    <source>
        <dbReference type="ARBA" id="ARBA00022692"/>
    </source>
</evidence>
<reference evidence="8" key="1">
    <citation type="submission" date="2022-04" db="EMBL/GenBank/DDBJ databases">
        <title>Alcanivorax sp. CY1518 draft genome sequence.</title>
        <authorList>
            <person name="Zhao G."/>
            <person name="An M."/>
        </authorList>
    </citation>
    <scope>NUCLEOTIDE SEQUENCE</scope>
    <source>
        <strain evidence="8">CY1518</strain>
    </source>
</reference>
<feature type="transmembrane region" description="Helical" evidence="7">
    <location>
        <begin position="64"/>
        <end position="85"/>
    </location>
</feature>
<keyword evidence="9" id="KW-1185">Reference proteome</keyword>
<feature type="transmembrane region" description="Helical" evidence="7">
    <location>
        <begin position="120"/>
        <end position="143"/>
    </location>
</feature>
<dbReference type="PANTHER" id="PTHR36838">
    <property type="entry name" value="AUXIN EFFLUX CARRIER FAMILY PROTEIN"/>
    <property type="match status" value="1"/>
</dbReference>
<gene>
    <name evidence="8" type="ORF">MU846_11745</name>
</gene>
<feature type="transmembrane region" description="Helical" evidence="7">
    <location>
        <begin position="214"/>
        <end position="234"/>
    </location>
</feature>
<feature type="transmembrane region" description="Helical" evidence="7">
    <location>
        <begin position="182"/>
        <end position="202"/>
    </location>
</feature>
<feature type="transmembrane region" description="Helical" evidence="7">
    <location>
        <begin position="92"/>
        <end position="114"/>
    </location>
</feature>
<dbReference type="Pfam" id="PF03547">
    <property type="entry name" value="Mem_trans"/>
    <property type="match status" value="1"/>
</dbReference>
<dbReference type="RefSeq" id="WP_246952945.1">
    <property type="nucleotide sequence ID" value="NZ_JALKII010000008.1"/>
</dbReference>
<protein>
    <submittedName>
        <fullName evidence="8">AEC family transporter</fullName>
    </submittedName>
</protein>
<evidence type="ECO:0000313" key="8">
    <source>
        <dbReference type="EMBL" id="MCK0538385.1"/>
    </source>
</evidence>
<evidence type="ECO:0000256" key="5">
    <source>
        <dbReference type="ARBA" id="ARBA00022989"/>
    </source>
</evidence>
<keyword evidence="3" id="KW-1003">Cell membrane</keyword>
<feature type="transmembrane region" description="Helical" evidence="7">
    <location>
        <begin position="271"/>
        <end position="292"/>
    </location>
</feature>
<keyword evidence="6 7" id="KW-0472">Membrane</keyword>
<accession>A0ABT0E973</accession>
<dbReference type="EMBL" id="JALKII010000008">
    <property type="protein sequence ID" value="MCK0538385.1"/>
    <property type="molecule type" value="Genomic_DNA"/>
</dbReference>
<feature type="transmembrane region" description="Helical" evidence="7">
    <location>
        <begin position="240"/>
        <end position="259"/>
    </location>
</feature>
<keyword evidence="2" id="KW-0813">Transport</keyword>
<organism evidence="8 9">
    <name type="scientific">Alcanivorax quisquiliarum</name>
    <dbReference type="NCBI Taxonomy" id="2933565"/>
    <lineage>
        <taxon>Bacteria</taxon>
        <taxon>Pseudomonadati</taxon>
        <taxon>Pseudomonadota</taxon>
        <taxon>Gammaproteobacteria</taxon>
        <taxon>Oceanospirillales</taxon>
        <taxon>Alcanivoracaceae</taxon>
        <taxon>Alcanivorax</taxon>
    </lineage>
</organism>
<proteinExistence type="predicted"/>
<sequence>MIAQIFSILAPVLTCVLIGLVWVWRGRSYDTGMVSTLVMYIGAPCLIIASLGKITLSAEALLEIAWLYAAVLMITALVAGLLIWWLRAPPRIYLSAMIFPNTGNLGLPLTMLAFGEQGLVLGLAWYMLNSIGHFSVGVVLVSGKSLWRELLTNPVVISIFIAVALVVTELSLPVWVFNTTDLIGAITIPMMLITLGVSLGQLKIGGLRRATLFALLRLLLGFAVGFAVCEAFAIEGVLRGVVLIQSSMPVAVFNYLFAVRYRQGEQEVAGMVVMSTALAFALLPLLLGYLLAG</sequence>
<dbReference type="Proteomes" id="UP001165524">
    <property type="component" value="Unassembled WGS sequence"/>
</dbReference>
<comment type="subcellular location">
    <subcellularLocation>
        <location evidence="1">Membrane</location>
        <topology evidence="1">Multi-pass membrane protein</topology>
    </subcellularLocation>
</comment>
<feature type="transmembrane region" description="Helical" evidence="7">
    <location>
        <begin position="6"/>
        <end position="25"/>
    </location>
</feature>
<name>A0ABT0E973_9GAMM</name>
<feature type="transmembrane region" description="Helical" evidence="7">
    <location>
        <begin position="155"/>
        <end position="176"/>
    </location>
</feature>
<evidence type="ECO:0000256" key="1">
    <source>
        <dbReference type="ARBA" id="ARBA00004141"/>
    </source>
</evidence>
<comment type="caution">
    <text evidence="8">The sequence shown here is derived from an EMBL/GenBank/DDBJ whole genome shotgun (WGS) entry which is preliminary data.</text>
</comment>
<evidence type="ECO:0000256" key="3">
    <source>
        <dbReference type="ARBA" id="ARBA00022475"/>
    </source>
</evidence>
<keyword evidence="5 7" id="KW-1133">Transmembrane helix</keyword>
<feature type="transmembrane region" description="Helical" evidence="7">
    <location>
        <begin position="37"/>
        <end position="58"/>
    </location>
</feature>
<evidence type="ECO:0000256" key="6">
    <source>
        <dbReference type="ARBA" id="ARBA00023136"/>
    </source>
</evidence>
<keyword evidence="4 7" id="KW-0812">Transmembrane</keyword>